<evidence type="ECO:0000256" key="4">
    <source>
        <dbReference type="ARBA" id="ARBA00021397"/>
    </source>
</evidence>
<comment type="function">
    <text evidence="1">Required for peroxisome inheritance.</text>
</comment>
<dbReference type="Pfam" id="PF12634">
    <property type="entry name" value="Inp1"/>
    <property type="match status" value="1"/>
</dbReference>
<keyword evidence="5" id="KW-0472">Membrane</keyword>
<evidence type="ECO:0000256" key="3">
    <source>
        <dbReference type="ARBA" id="ARBA00010707"/>
    </source>
</evidence>
<name>A0AAN6T049_9PEZI</name>
<feature type="region of interest" description="Disordered" evidence="6">
    <location>
        <begin position="1"/>
        <end position="34"/>
    </location>
</feature>
<protein>
    <recommendedName>
        <fullName evidence="4">Inheritance of peroxisomes protein 1</fullName>
    </recommendedName>
</protein>
<organism evidence="7 8">
    <name type="scientific">Parathielavia hyrcaniae</name>
    <dbReference type="NCBI Taxonomy" id="113614"/>
    <lineage>
        <taxon>Eukaryota</taxon>
        <taxon>Fungi</taxon>
        <taxon>Dikarya</taxon>
        <taxon>Ascomycota</taxon>
        <taxon>Pezizomycotina</taxon>
        <taxon>Sordariomycetes</taxon>
        <taxon>Sordariomycetidae</taxon>
        <taxon>Sordariales</taxon>
        <taxon>Chaetomiaceae</taxon>
        <taxon>Parathielavia</taxon>
    </lineage>
</organism>
<dbReference type="GO" id="GO:0045033">
    <property type="term" value="P:peroxisome inheritance"/>
    <property type="evidence" value="ECO:0007669"/>
    <property type="project" value="InterPro"/>
</dbReference>
<comment type="subcellular location">
    <subcellularLocation>
        <location evidence="2">Peroxisome membrane</location>
        <topology evidence="2">Peripheral membrane protein</topology>
    </subcellularLocation>
</comment>
<comment type="similarity">
    <text evidence="3">Belongs to the INP1 family.</text>
</comment>
<dbReference type="EMBL" id="MU863645">
    <property type="protein sequence ID" value="KAK4099868.1"/>
    <property type="molecule type" value="Genomic_DNA"/>
</dbReference>
<proteinExistence type="inferred from homology"/>
<dbReference type="GO" id="GO:0005780">
    <property type="term" value="C:extrinsic component of intraperoxisomal membrane"/>
    <property type="evidence" value="ECO:0007669"/>
    <property type="project" value="InterPro"/>
</dbReference>
<keyword evidence="8" id="KW-1185">Reference proteome</keyword>
<evidence type="ECO:0000256" key="5">
    <source>
        <dbReference type="ARBA" id="ARBA00023136"/>
    </source>
</evidence>
<evidence type="ECO:0000256" key="6">
    <source>
        <dbReference type="SAM" id="MobiDB-lite"/>
    </source>
</evidence>
<evidence type="ECO:0000313" key="8">
    <source>
        <dbReference type="Proteomes" id="UP001305647"/>
    </source>
</evidence>
<dbReference type="AlphaFoldDB" id="A0AAN6T049"/>
<sequence>MDPPRPRSPSISAPRRVFTAPAPPSVPVAGPSSQSADGLVDTLYDHPNVKIVAFTAGGRSFSVGPRAAAGSEIEPGSLSWSSQLERTIAVGPFQIYRAPGSVAFLSCGTALQPILPKSQMWCVDEESSKFVLQIRRPQYWRIEVPVEEEEDVRRAQQLREVFDAILQLEKTECPFQRSFTVELPEQPQTPVHRRPWTPLRRSSASLPLTPATPVEIARLHMDIPRPSTFLQPAASIDMYERPWTRWESEEGMDCASKEPGTR</sequence>
<gene>
    <name evidence="7" type="ORF">N658DRAFT_487251</name>
</gene>
<dbReference type="Proteomes" id="UP001305647">
    <property type="component" value="Unassembled WGS sequence"/>
</dbReference>
<evidence type="ECO:0000256" key="2">
    <source>
        <dbReference type="ARBA" id="ARBA00004421"/>
    </source>
</evidence>
<comment type="caution">
    <text evidence="7">The sequence shown here is derived from an EMBL/GenBank/DDBJ whole genome shotgun (WGS) entry which is preliminary data.</text>
</comment>
<evidence type="ECO:0000313" key="7">
    <source>
        <dbReference type="EMBL" id="KAK4099868.1"/>
    </source>
</evidence>
<reference evidence="7" key="2">
    <citation type="submission" date="2023-05" db="EMBL/GenBank/DDBJ databases">
        <authorList>
            <consortium name="Lawrence Berkeley National Laboratory"/>
            <person name="Steindorff A."/>
            <person name="Hensen N."/>
            <person name="Bonometti L."/>
            <person name="Westerberg I."/>
            <person name="Brannstrom I.O."/>
            <person name="Guillou S."/>
            <person name="Cros-Aarteil S."/>
            <person name="Calhoun S."/>
            <person name="Haridas S."/>
            <person name="Kuo A."/>
            <person name="Mondo S."/>
            <person name="Pangilinan J."/>
            <person name="Riley R."/>
            <person name="Labutti K."/>
            <person name="Andreopoulos B."/>
            <person name="Lipzen A."/>
            <person name="Chen C."/>
            <person name="Yanf M."/>
            <person name="Daum C."/>
            <person name="Ng V."/>
            <person name="Clum A."/>
            <person name="Ohm R."/>
            <person name="Martin F."/>
            <person name="Silar P."/>
            <person name="Natvig D."/>
            <person name="Lalanne C."/>
            <person name="Gautier V."/>
            <person name="Ament-Velasquez S.L."/>
            <person name="Kruys A."/>
            <person name="Hutchinson M.I."/>
            <person name="Powell A.J."/>
            <person name="Barry K."/>
            <person name="Miller A.N."/>
            <person name="Grigoriev I.V."/>
            <person name="Debuchy R."/>
            <person name="Gladieux P."/>
            <person name="Thoren M.H."/>
            <person name="Johannesson H."/>
        </authorList>
    </citation>
    <scope>NUCLEOTIDE SEQUENCE</scope>
    <source>
        <strain evidence="7">CBS 757.83</strain>
    </source>
</reference>
<dbReference type="InterPro" id="IPR024758">
    <property type="entry name" value="Inp1"/>
</dbReference>
<reference evidence="7" key="1">
    <citation type="journal article" date="2023" name="Mol. Phylogenet. Evol.">
        <title>Genome-scale phylogeny and comparative genomics of the fungal order Sordariales.</title>
        <authorList>
            <person name="Hensen N."/>
            <person name="Bonometti L."/>
            <person name="Westerberg I."/>
            <person name="Brannstrom I.O."/>
            <person name="Guillou S."/>
            <person name="Cros-Aarteil S."/>
            <person name="Calhoun S."/>
            <person name="Haridas S."/>
            <person name="Kuo A."/>
            <person name="Mondo S."/>
            <person name="Pangilinan J."/>
            <person name="Riley R."/>
            <person name="LaButti K."/>
            <person name="Andreopoulos B."/>
            <person name="Lipzen A."/>
            <person name="Chen C."/>
            <person name="Yan M."/>
            <person name="Daum C."/>
            <person name="Ng V."/>
            <person name="Clum A."/>
            <person name="Steindorff A."/>
            <person name="Ohm R.A."/>
            <person name="Martin F."/>
            <person name="Silar P."/>
            <person name="Natvig D.O."/>
            <person name="Lalanne C."/>
            <person name="Gautier V."/>
            <person name="Ament-Velasquez S.L."/>
            <person name="Kruys A."/>
            <person name="Hutchinson M.I."/>
            <person name="Powell A.J."/>
            <person name="Barry K."/>
            <person name="Miller A.N."/>
            <person name="Grigoriev I.V."/>
            <person name="Debuchy R."/>
            <person name="Gladieux P."/>
            <person name="Hiltunen Thoren M."/>
            <person name="Johannesson H."/>
        </authorList>
    </citation>
    <scope>NUCLEOTIDE SEQUENCE</scope>
    <source>
        <strain evidence="7">CBS 757.83</strain>
    </source>
</reference>
<accession>A0AAN6T049</accession>
<evidence type="ECO:0000256" key="1">
    <source>
        <dbReference type="ARBA" id="ARBA00003594"/>
    </source>
</evidence>